<dbReference type="EC" id="2.6.1.-" evidence="6"/>
<evidence type="ECO:0000259" key="7">
    <source>
        <dbReference type="Pfam" id="PF00155"/>
    </source>
</evidence>
<evidence type="ECO:0000256" key="6">
    <source>
        <dbReference type="RuleBase" id="RU000481"/>
    </source>
</evidence>
<dbReference type="PROSITE" id="PS00105">
    <property type="entry name" value="AA_TRANSFER_CLASS_1"/>
    <property type="match status" value="1"/>
</dbReference>
<dbReference type="Proteomes" id="UP000886162">
    <property type="component" value="Unassembled WGS sequence"/>
</dbReference>
<keyword evidence="4 6" id="KW-0808">Transferase</keyword>
<evidence type="ECO:0000256" key="5">
    <source>
        <dbReference type="ARBA" id="ARBA00022898"/>
    </source>
</evidence>
<sequence length="391" mass="43439">MKYRINSLIDAVNFPPISEVWEWVAAKRHPRDMPLIDLCQAVPSHPPDAGLVAHLKGLMDDPETYRYTPDEGLLEVREGLCAYYQHRYGAQITPDQLCLTIGASQAFWLTMVTLCRPGDEVVVVVPYYFDHVMVLDMLGIRSVFVPFDDQNGGIPDPRALASRINERTRALLMVTPSNPTGVVMPPEVLAEIHHLARKNDVALVLDETYQAFIPGGACPHDLFCDPDWSDHFIHIASYGKTFALTGMRAGVLAASPDFMRQALKAQDTMAVCAPRLTQQAILYGVTRLDGWVAAKRDEMQRRHDQFVEGFTKGGNPFRLVASGSFFAWVSHPFTGHSGRQVARLLLEEAGVLTLGGEVFGPALSGYLRIALGNITEDRIAEAVRRLREFPV</sequence>
<dbReference type="Gene3D" id="3.40.640.10">
    <property type="entry name" value="Type I PLP-dependent aspartate aminotransferase-like (Major domain)"/>
    <property type="match status" value="1"/>
</dbReference>
<dbReference type="InterPro" id="IPR004838">
    <property type="entry name" value="NHTrfase_class1_PyrdxlP-BS"/>
</dbReference>
<evidence type="ECO:0000313" key="8">
    <source>
        <dbReference type="EMBL" id="HDR46142.1"/>
    </source>
</evidence>
<keyword evidence="3 6" id="KW-0032">Aminotransferase</keyword>
<organism evidence="8">
    <name type="scientific">Geoalkalibacter subterraneus</name>
    <dbReference type="NCBI Taxonomy" id="483547"/>
    <lineage>
        <taxon>Bacteria</taxon>
        <taxon>Pseudomonadati</taxon>
        <taxon>Thermodesulfobacteriota</taxon>
        <taxon>Desulfuromonadia</taxon>
        <taxon>Desulfuromonadales</taxon>
        <taxon>Geoalkalibacteraceae</taxon>
        <taxon>Geoalkalibacter</taxon>
    </lineage>
</organism>
<proteinExistence type="inferred from homology"/>
<dbReference type="NCBIfam" id="NF005732">
    <property type="entry name" value="PRK07550.1"/>
    <property type="match status" value="1"/>
</dbReference>
<dbReference type="Pfam" id="PF00155">
    <property type="entry name" value="Aminotran_1_2"/>
    <property type="match status" value="1"/>
</dbReference>
<dbReference type="AlphaFoldDB" id="A0A831LJR0"/>
<dbReference type="EMBL" id="DSDO01000030">
    <property type="protein sequence ID" value="HDR46142.1"/>
    <property type="molecule type" value="Genomic_DNA"/>
</dbReference>
<feature type="domain" description="Aminotransferase class I/classII large" evidence="7">
    <location>
        <begin position="36"/>
        <end position="386"/>
    </location>
</feature>
<dbReference type="SUPFAM" id="SSF53383">
    <property type="entry name" value="PLP-dependent transferases"/>
    <property type="match status" value="1"/>
</dbReference>
<dbReference type="GO" id="GO:0006520">
    <property type="term" value="P:amino acid metabolic process"/>
    <property type="evidence" value="ECO:0007669"/>
    <property type="project" value="InterPro"/>
</dbReference>
<dbReference type="InterPro" id="IPR050596">
    <property type="entry name" value="AspAT/PAT-like"/>
</dbReference>
<evidence type="ECO:0000256" key="4">
    <source>
        <dbReference type="ARBA" id="ARBA00022679"/>
    </source>
</evidence>
<dbReference type="PANTHER" id="PTHR46383:SF1">
    <property type="entry name" value="ASPARTATE AMINOTRANSFERASE"/>
    <property type="match status" value="1"/>
</dbReference>
<dbReference type="CDD" id="cd00609">
    <property type="entry name" value="AAT_like"/>
    <property type="match status" value="1"/>
</dbReference>
<keyword evidence="5" id="KW-0663">Pyridoxal phosphate</keyword>
<comment type="similarity">
    <text evidence="2 6">Belongs to the class-I pyridoxal-phosphate-dependent aminotransferase family.</text>
</comment>
<accession>A0A831LJR0</accession>
<evidence type="ECO:0000256" key="1">
    <source>
        <dbReference type="ARBA" id="ARBA00001933"/>
    </source>
</evidence>
<dbReference type="PANTHER" id="PTHR46383">
    <property type="entry name" value="ASPARTATE AMINOTRANSFERASE"/>
    <property type="match status" value="1"/>
</dbReference>
<reference evidence="8" key="1">
    <citation type="journal article" date="2020" name="mSystems">
        <title>Genome- and Community-Level Interaction Insights into Carbon Utilization and Element Cycling Functions of Hydrothermarchaeota in Hydrothermal Sediment.</title>
        <authorList>
            <person name="Zhou Z."/>
            <person name="Liu Y."/>
            <person name="Xu W."/>
            <person name="Pan J."/>
            <person name="Luo Z.H."/>
            <person name="Li M."/>
        </authorList>
    </citation>
    <scope>NUCLEOTIDE SEQUENCE [LARGE SCALE GENOMIC DNA]</scope>
    <source>
        <strain evidence="8">SpSt-1220</strain>
    </source>
</reference>
<dbReference type="InterPro" id="IPR004839">
    <property type="entry name" value="Aminotransferase_I/II_large"/>
</dbReference>
<dbReference type="GO" id="GO:0008483">
    <property type="term" value="F:transaminase activity"/>
    <property type="evidence" value="ECO:0007669"/>
    <property type="project" value="UniProtKB-KW"/>
</dbReference>
<comment type="caution">
    <text evidence="8">The sequence shown here is derived from an EMBL/GenBank/DDBJ whole genome shotgun (WGS) entry which is preliminary data.</text>
</comment>
<dbReference type="InterPro" id="IPR015424">
    <property type="entry name" value="PyrdxlP-dep_Trfase"/>
</dbReference>
<evidence type="ECO:0000256" key="3">
    <source>
        <dbReference type="ARBA" id="ARBA00022576"/>
    </source>
</evidence>
<comment type="cofactor">
    <cofactor evidence="1 6">
        <name>pyridoxal 5'-phosphate</name>
        <dbReference type="ChEBI" id="CHEBI:597326"/>
    </cofactor>
</comment>
<protein>
    <recommendedName>
        <fullName evidence="6">Aminotransferase</fullName>
        <ecNumber evidence="6">2.6.1.-</ecNumber>
    </recommendedName>
</protein>
<evidence type="ECO:0000256" key="2">
    <source>
        <dbReference type="ARBA" id="ARBA00007441"/>
    </source>
</evidence>
<dbReference type="InterPro" id="IPR015421">
    <property type="entry name" value="PyrdxlP-dep_Trfase_major"/>
</dbReference>
<name>A0A831LJR0_9BACT</name>
<dbReference type="GO" id="GO:0030170">
    <property type="term" value="F:pyridoxal phosphate binding"/>
    <property type="evidence" value="ECO:0007669"/>
    <property type="project" value="InterPro"/>
</dbReference>
<gene>
    <name evidence="8" type="ORF">ENN94_00405</name>
</gene>